<proteinExistence type="predicted"/>
<protein>
    <recommendedName>
        <fullName evidence="3">MSHA biogenesis protein MshI</fullName>
    </recommendedName>
</protein>
<dbReference type="HOGENOM" id="CLU_075009_0_0_6"/>
<evidence type="ECO:0008006" key="3">
    <source>
        <dbReference type="Google" id="ProtNLM"/>
    </source>
</evidence>
<dbReference type="SUPFAM" id="SSF53067">
    <property type="entry name" value="Actin-like ATPase domain"/>
    <property type="match status" value="1"/>
</dbReference>
<dbReference type="InterPro" id="IPR043129">
    <property type="entry name" value="ATPase_NBD"/>
</dbReference>
<evidence type="ECO:0000313" key="1">
    <source>
        <dbReference type="EMBL" id="ACJ27315.1"/>
    </source>
</evidence>
<dbReference type="KEGG" id="swp:swp_0484"/>
<dbReference type="AlphaFoldDB" id="B8CI39"/>
<dbReference type="EMBL" id="CP000472">
    <property type="protein sequence ID" value="ACJ27315.1"/>
    <property type="molecule type" value="Genomic_DNA"/>
</dbReference>
<dbReference type="eggNOG" id="COG4972">
    <property type="taxonomic scope" value="Bacteria"/>
</dbReference>
<reference evidence="1 2" key="1">
    <citation type="journal article" date="2008" name="PLoS ONE">
        <title>Environmental adaptation: genomic analysis of the piezotolerant and psychrotolerant deep-sea iron reducing bacterium Shewanella piezotolerans WP3.</title>
        <authorList>
            <person name="Wang F."/>
            <person name="Wang J."/>
            <person name="Jian H."/>
            <person name="Zhang B."/>
            <person name="Li S."/>
            <person name="Wang F."/>
            <person name="Zeng X."/>
            <person name="Gao L."/>
            <person name="Bartlett D.H."/>
            <person name="Yu J."/>
            <person name="Hu S."/>
            <person name="Xiao X."/>
        </authorList>
    </citation>
    <scope>NUCLEOTIDE SEQUENCE [LARGE SCALE GENOMIC DNA]</scope>
    <source>
        <strain evidence="2">WP3 / JCM 13877</strain>
    </source>
</reference>
<dbReference type="Gene3D" id="3.30.420.380">
    <property type="match status" value="1"/>
</dbReference>
<dbReference type="STRING" id="225849.swp_0484"/>
<dbReference type="Proteomes" id="UP000000753">
    <property type="component" value="Chromosome"/>
</dbReference>
<dbReference type="RefSeq" id="WP_020910696.1">
    <property type="nucleotide sequence ID" value="NC_011566.1"/>
</dbReference>
<sequence length="292" mass="32525">MEDSLLSKLQFWKKSAPTIKLGLYVCVDKIYAYQSSTDTSPEQYSSFSFKEFDWKDAFEQLVKALGPAQVQMVLSVDFYQLIQVDKPNVEPEEMSAALLWSVKDLVSQPVSNIHLDYFESSKQTTNKVSVVVAEKSKLTSLLTAAKASGIQTCGVTIEEMAITNLFNDSQARLLLSHRAGRELLLAVVKNGELYMQRRVRGFLQLDTIAAEDLAFGLADNLSLEIQRSMDFFESQLREAPVASIDLLMIGARDQLAALVSENFNQSVTPYQAESVDAVFSQMALAEFSRGES</sequence>
<dbReference type="OrthoDB" id="5296002at2"/>
<evidence type="ECO:0000313" key="2">
    <source>
        <dbReference type="Proteomes" id="UP000000753"/>
    </source>
</evidence>
<keyword evidence="2" id="KW-1185">Reference proteome</keyword>
<organism evidence="1 2">
    <name type="scientific">Shewanella piezotolerans (strain WP3 / JCM 13877)</name>
    <dbReference type="NCBI Taxonomy" id="225849"/>
    <lineage>
        <taxon>Bacteria</taxon>
        <taxon>Pseudomonadati</taxon>
        <taxon>Pseudomonadota</taxon>
        <taxon>Gammaproteobacteria</taxon>
        <taxon>Alteromonadales</taxon>
        <taxon>Shewanellaceae</taxon>
        <taxon>Shewanella</taxon>
    </lineage>
</organism>
<accession>B8CI39</accession>
<gene>
    <name evidence="1" type="ordered locus">swp_0484</name>
</gene>
<name>B8CI39_SHEPW</name>